<sequence>MRPMSGVVNLLLLLSALLSALTGVGATARQPQVAQAVAQQVKAAAIASAARHLVTRPVPSRATPAASRMAPVARVFALAAIEPIFAGRRRE</sequence>
<evidence type="ECO:0000256" key="1">
    <source>
        <dbReference type="SAM" id="SignalP"/>
    </source>
</evidence>
<organism evidence="2 3">
    <name type="scientific">Sphingomonas endophytica</name>
    <dbReference type="NCBI Taxonomy" id="869719"/>
    <lineage>
        <taxon>Bacteria</taxon>
        <taxon>Pseudomonadati</taxon>
        <taxon>Pseudomonadota</taxon>
        <taxon>Alphaproteobacteria</taxon>
        <taxon>Sphingomonadales</taxon>
        <taxon>Sphingomonadaceae</taxon>
        <taxon>Sphingomonas</taxon>
    </lineage>
</organism>
<feature type="signal peptide" evidence="1">
    <location>
        <begin position="1"/>
        <end position="20"/>
    </location>
</feature>
<feature type="chain" id="PRO_5031234725" evidence="1">
    <location>
        <begin position="21"/>
        <end position="91"/>
    </location>
</feature>
<reference evidence="2 3" key="2">
    <citation type="submission" date="2020-08" db="EMBL/GenBank/DDBJ databases">
        <authorList>
            <person name="Partida-Martinez L."/>
            <person name="Huntemann M."/>
            <person name="Clum A."/>
            <person name="Wang J."/>
            <person name="Palaniappan K."/>
            <person name="Ritter S."/>
            <person name="Chen I.-M."/>
            <person name="Stamatis D."/>
            <person name="Reddy T."/>
            <person name="O'Malley R."/>
            <person name="Daum C."/>
            <person name="Shapiro N."/>
            <person name="Ivanova N."/>
            <person name="Kyrpides N."/>
            <person name="Woyke T."/>
        </authorList>
    </citation>
    <scope>NUCLEOTIDE SEQUENCE [LARGE SCALE GENOMIC DNA]</scope>
    <source>
        <strain evidence="2 3">AS3.13</strain>
    </source>
</reference>
<evidence type="ECO:0000313" key="2">
    <source>
        <dbReference type="EMBL" id="MBB6504141.1"/>
    </source>
</evidence>
<dbReference type="EMBL" id="JACHBT010000005">
    <property type="protein sequence ID" value="MBB6504141.1"/>
    <property type="molecule type" value="Genomic_DNA"/>
</dbReference>
<comment type="caution">
    <text evidence="2">The sequence shown here is derived from an EMBL/GenBank/DDBJ whole genome shotgun (WGS) entry which is preliminary data.</text>
</comment>
<keyword evidence="1" id="KW-0732">Signal</keyword>
<dbReference type="Proteomes" id="UP000522313">
    <property type="component" value="Unassembled WGS sequence"/>
</dbReference>
<dbReference type="AlphaFoldDB" id="A0A7X0JAN0"/>
<evidence type="ECO:0000313" key="3">
    <source>
        <dbReference type="Proteomes" id="UP000522313"/>
    </source>
</evidence>
<protein>
    <submittedName>
        <fullName evidence="2">Uncharacterized protein</fullName>
    </submittedName>
</protein>
<proteinExistence type="predicted"/>
<gene>
    <name evidence="2" type="ORF">F4693_001106</name>
</gene>
<reference evidence="2 3" key="1">
    <citation type="submission" date="2020-08" db="EMBL/GenBank/DDBJ databases">
        <title>The Agave Microbiome: Exploring the role of microbial communities in plant adaptations to desert environments.</title>
        <authorList>
            <person name="Partida-Martinez L.P."/>
        </authorList>
    </citation>
    <scope>NUCLEOTIDE SEQUENCE [LARGE SCALE GENOMIC DNA]</scope>
    <source>
        <strain evidence="2 3">AS3.13</strain>
    </source>
</reference>
<name>A0A7X0JAN0_9SPHN</name>
<accession>A0A7X0JAN0</accession>